<dbReference type="InterPro" id="IPR008271">
    <property type="entry name" value="Ser/Thr_kinase_AS"/>
</dbReference>
<dbReference type="EMBL" id="WIUZ02000015">
    <property type="protein sequence ID" value="KAF9780778.1"/>
    <property type="molecule type" value="Genomic_DNA"/>
</dbReference>
<dbReference type="GO" id="GO:0005524">
    <property type="term" value="F:ATP binding"/>
    <property type="evidence" value="ECO:0007669"/>
    <property type="project" value="UniProtKB-KW"/>
</dbReference>
<name>A0A9P6H8G9_9AGAM</name>
<feature type="region of interest" description="Disordered" evidence="3">
    <location>
        <begin position="210"/>
        <end position="241"/>
    </location>
</feature>
<comment type="caution">
    <text evidence="5">The sequence shown here is derived from an EMBL/GenBank/DDBJ whole genome shotgun (WGS) entry which is preliminary data.</text>
</comment>
<dbReference type="PRINTS" id="PR00109">
    <property type="entry name" value="TYRKINASE"/>
</dbReference>
<dbReference type="PROSITE" id="PS00108">
    <property type="entry name" value="PROTEIN_KINASE_ST"/>
    <property type="match status" value="2"/>
</dbReference>
<dbReference type="PROSITE" id="PS50011">
    <property type="entry name" value="PROTEIN_KINASE_DOM"/>
    <property type="match status" value="2"/>
</dbReference>
<feature type="region of interest" description="Disordered" evidence="3">
    <location>
        <begin position="600"/>
        <end position="625"/>
    </location>
</feature>
<organism evidence="5 6">
    <name type="scientific">Thelephora terrestris</name>
    <dbReference type="NCBI Taxonomy" id="56493"/>
    <lineage>
        <taxon>Eukaryota</taxon>
        <taxon>Fungi</taxon>
        <taxon>Dikarya</taxon>
        <taxon>Basidiomycota</taxon>
        <taxon>Agaricomycotina</taxon>
        <taxon>Agaricomycetes</taxon>
        <taxon>Thelephorales</taxon>
        <taxon>Thelephoraceae</taxon>
        <taxon>Thelephora</taxon>
    </lineage>
</organism>
<evidence type="ECO:0000256" key="3">
    <source>
        <dbReference type="SAM" id="MobiDB-lite"/>
    </source>
</evidence>
<accession>A0A9P6H8G9</accession>
<dbReference type="InterPro" id="IPR011009">
    <property type="entry name" value="Kinase-like_dom_sf"/>
</dbReference>
<feature type="domain" description="Protein kinase" evidence="4">
    <location>
        <begin position="1"/>
        <end position="200"/>
    </location>
</feature>
<dbReference type="InterPro" id="IPR000719">
    <property type="entry name" value="Prot_kinase_dom"/>
</dbReference>
<keyword evidence="6" id="KW-1185">Reference proteome</keyword>
<evidence type="ECO:0000256" key="2">
    <source>
        <dbReference type="ARBA" id="ARBA00022840"/>
    </source>
</evidence>
<keyword evidence="5" id="KW-0808">Transferase</keyword>
<keyword evidence="1" id="KW-0547">Nucleotide-binding</keyword>
<proteinExistence type="predicted"/>
<dbReference type="Gene3D" id="1.10.510.10">
    <property type="entry name" value="Transferase(Phosphotransferase) domain 1"/>
    <property type="match status" value="2"/>
</dbReference>
<reference evidence="5" key="2">
    <citation type="submission" date="2020-11" db="EMBL/GenBank/DDBJ databases">
        <authorList>
            <consortium name="DOE Joint Genome Institute"/>
            <person name="Kuo A."/>
            <person name="Miyauchi S."/>
            <person name="Kiss E."/>
            <person name="Drula E."/>
            <person name="Kohler A."/>
            <person name="Sanchez-Garcia M."/>
            <person name="Andreopoulos B."/>
            <person name="Barry K.W."/>
            <person name="Bonito G."/>
            <person name="Buee M."/>
            <person name="Carver A."/>
            <person name="Chen C."/>
            <person name="Cichocki N."/>
            <person name="Clum A."/>
            <person name="Culley D."/>
            <person name="Crous P.W."/>
            <person name="Fauchery L."/>
            <person name="Girlanda M."/>
            <person name="Hayes R."/>
            <person name="Keri Z."/>
            <person name="Labutti K."/>
            <person name="Lipzen A."/>
            <person name="Lombard V."/>
            <person name="Magnuson J."/>
            <person name="Maillard F."/>
            <person name="Morin E."/>
            <person name="Murat C."/>
            <person name="Nolan M."/>
            <person name="Ohm R."/>
            <person name="Pangilinan J."/>
            <person name="Pereira M."/>
            <person name="Perotto S."/>
            <person name="Peter M."/>
            <person name="Riley R."/>
            <person name="Sitrit Y."/>
            <person name="Stielow B."/>
            <person name="Szollosi G."/>
            <person name="Zifcakova L."/>
            <person name="Stursova M."/>
            <person name="Spatafora J.W."/>
            <person name="Tedersoo L."/>
            <person name="Vaario L.-M."/>
            <person name="Yamada A."/>
            <person name="Yan M."/>
            <person name="Wang P."/>
            <person name="Xu J."/>
            <person name="Bruns T."/>
            <person name="Baldrian P."/>
            <person name="Vilgalys R."/>
            <person name="Henrissat B."/>
            <person name="Grigoriev I.V."/>
            <person name="Hibbett D."/>
            <person name="Nagy L.G."/>
            <person name="Martin F.M."/>
        </authorList>
    </citation>
    <scope>NUCLEOTIDE SEQUENCE</scope>
    <source>
        <strain evidence="5">UH-Tt-Lm1</strain>
    </source>
</reference>
<evidence type="ECO:0000256" key="1">
    <source>
        <dbReference type="ARBA" id="ARBA00022741"/>
    </source>
</evidence>
<dbReference type="PANTHER" id="PTHR44329:SF298">
    <property type="entry name" value="MIXED LINEAGE KINASE DOMAIN-LIKE PROTEIN"/>
    <property type="match status" value="1"/>
</dbReference>
<feature type="compositionally biased region" description="Polar residues" evidence="3">
    <location>
        <begin position="232"/>
        <end position="241"/>
    </location>
</feature>
<dbReference type="Pfam" id="PF00069">
    <property type="entry name" value="Pkinase"/>
    <property type="match status" value="1"/>
</dbReference>
<dbReference type="InterPro" id="IPR001245">
    <property type="entry name" value="Ser-Thr/Tyr_kinase_cat_dom"/>
</dbReference>
<reference evidence="5" key="1">
    <citation type="journal article" date="2020" name="Nat. Commun.">
        <title>Large-scale genome sequencing of mycorrhizal fungi provides insights into the early evolution of symbiotic traits.</title>
        <authorList>
            <person name="Miyauchi S."/>
            <person name="Kiss E."/>
            <person name="Kuo A."/>
            <person name="Drula E."/>
            <person name="Kohler A."/>
            <person name="Sanchez-Garcia M."/>
            <person name="Morin E."/>
            <person name="Andreopoulos B."/>
            <person name="Barry K.W."/>
            <person name="Bonito G."/>
            <person name="Buee M."/>
            <person name="Carver A."/>
            <person name="Chen C."/>
            <person name="Cichocki N."/>
            <person name="Clum A."/>
            <person name="Culley D."/>
            <person name="Crous P.W."/>
            <person name="Fauchery L."/>
            <person name="Girlanda M."/>
            <person name="Hayes R.D."/>
            <person name="Keri Z."/>
            <person name="LaButti K."/>
            <person name="Lipzen A."/>
            <person name="Lombard V."/>
            <person name="Magnuson J."/>
            <person name="Maillard F."/>
            <person name="Murat C."/>
            <person name="Nolan M."/>
            <person name="Ohm R.A."/>
            <person name="Pangilinan J."/>
            <person name="Pereira M.F."/>
            <person name="Perotto S."/>
            <person name="Peter M."/>
            <person name="Pfister S."/>
            <person name="Riley R."/>
            <person name="Sitrit Y."/>
            <person name="Stielow J.B."/>
            <person name="Szollosi G."/>
            <person name="Zifcakova L."/>
            <person name="Stursova M."/>
            <person name="Spatafora J.W."/>
            <person name="Tedersoo L."/>
            <person name="Vaario L.M."/>
            <person name="Yamada A."/>
            <person name="Yan M."/>
            <person name="Wang P."/>
            <person name="Xu J."/>
            <person name="Bruns T."/>
            <person name="Baldrian P."/>
            <person name="Vilgalys R."/>
            <person name="Dunand C."/>
            <person name="Henrissat B."/>
            <person name="Grigoriev I.V."/>
            <person name="Hibbett D."/>
            <person name="Nagy L.G."/>
            <person name="Martin F.M."/>
        </authorList>
    </citation>
    <scope>NUCLEOTIDE SEQUENCE</scope>
    <source>
        <strain evidence="5">UH-Tt-Lm1</strain>
    </source>
</reference>
<gene>
    <name evidence="5" type="ORF">BJ322DRAFT_281254</name>
</gene>
<dbReference type="PANTHER" id="PTHR44329">
    <property type="entry name" value="SERINE/THREONINE-PROTEIN KINASE TNNI3K-RELATED"/>
    <property type="match status" value="1"/>
</dbReference>
<dbReference type="SMART" id="SM00220">
    <property type="entry name" value="S_TKc"/>
    <property type="match status" value="1"/>
</dbReference>
<dbReference type="SUPFAM" id="SSF56112">
    <property type="entry name" value="Protein kinase-like (PK-like)"/>
    <property type="match status" value="2"/>
</dbReference>
<sequence length="756" mass="83902">MVSEWMAGGNIKEFIGTYPNANRYELLADATRGLIHIHRQGMIHRDLKGANILVDQNGRACLADFGLLTIDPNSIDITPSNSFQGGGTVRWMGPELLYPEKLGLTGRPLTTSSDCYALGMVIYEVLSGKVPFYHCKHYRGVAAIFKILRGDRPGRPQGAGGLWFTDHIWTTLECCWKLTLDDRPSAEDVLHCLEKASEFWTPAHTMAFSPATDQPTANLDSCTGESTKEYETSSASQTGPPNTEAALRRLVGGAVPQDELPSVIEMVVSNLKAANIVQILQGSDAQTFIDVVDQALESFDFPLRIYKKCLESLCKMCASHTLLPRSLHFELPDIGMGELFANGGCADVFKHENRGQWVAVKILRIYRTLEPRIINMFYREVVTWKALPRHSNVLPLLGADVTGNRFAMVSEWMSNGNIREFITAHPDANRFELLADVARGTVHLHNHDMAHGDLKGQNVLVDRNGHACLIDFGLLRIISDTTDIESSNSSRRGFTARWAAPELLLDDSCKSKSSDCYSLGMVAYETLTNRAPFHEHSDFILMVMVVEGERPERPQGAEGIWFTDDIWNTLEDCWRQNPSDRPSARDVLYRFENSQCWNPPPQAVIHPPMSNRSDGERTDEGEVSSLSQIVVPRLSLGLSQEDYQPLGTNVHDLSGSEGSLQGLDGAPLGSSIPQEAPLRRRGIQEYLEGPSQSRLVASGSRTVGIGPSELDGASGGFTKEENVVIRKERWPSRTLDQLQTRSRIVFGWVNRKVLGK</sequence>
<evidence type="ECO:0000313" key="6">
    <source>
        <dbReference type="Proteomes" id="UP000736335"/>
    </source>
</evidence>
<dbReference type="AlphaFoldDB" id="A0A9P6H8G9"/>
<dbReference type="GO" id="GO:0004674">
    <property type="term" value="F:protein serine/threonine kinase activity"/>
    <property type="evidence" value="ECO:0007669"/>
    <property type="project" value="TreeGrafter"/>
</dbReference>
<dbReference type="OrthoDB" id="10252171at2759"/>
<feature type="compositionally biased region" description="Polar residues" evidence="3">
    <location>
        <begin position="211"/>
        <end position="225"/>
    </location>
</feature>
<dbReference type="Pfam" id="PF07714">
    <property type="entry name" value="PK_Tyr_Ser-Thr"/>
    <property type="match status" value="1"/>
</dbReference>
<evidence type="ECO:0000259" key="4">
    <source>
        <dbReference type="PROSITE" id="PS50011"/>
    </source>
</evidence>
<feature type="domain" description="Protein kinase" evidence="4">
    <location>
        <begin position="334"/>
        <end position="609"/>
    </location>
</feature>
<dbReference type="InterPro" id="IPR051681">
    <property type="entry name" value="Ser/Thr_Kinases-Pseudokinases"/>
</dbReference>
<keyword evidence="5" id="KW-0418">Kinase</keyword>
<keyword evidence="2" id="KW-0067">ATP-binding</keyword>
<dbReference type="Proteomes" id="UP000736335">
    <property type="component" value="Unassembled WGS sequence"/>
</dbReference>
<protein>
    <submittedName>
        <fullName evidence="5">Kinase-like domain-containing protein</fullName>
    </submittedName>
</protein>
<evidence type="ECO:0000313" key="5">
    <source>
        <dbReference type="EMBL" id="KAF9780778.1"/>
    </source>
</evidence>